<evidence type="ECO:0000256" key="2">
    <source>
        <dbReference type="ARBA" id="ARBA00012035"/>
    </source>
</evidence>
<reference evidence="16" key="1">
    <citation type="journal article" date="2019" name="Int. J. Syst. Evol. Microbiol.">
        <title>The Global Catalogue of Microorganisms (GCM) 10K type strain sequencing project: providing services to taxonomists for standard genome sequencing and annotation.</title>
        <authorList>
            <consortium name="The Broad Institute Genomics Platform"/>
            <consortium name="The Broad Institute Genome Sequencing Center for Infectious Disease"/>
            <person name="Wu L."/>
            <person name="Ma J."/>
        </authorList>
    </citation>
    <scope>NUCLEOTIDE SEQUENCE [LARGE SCALE GENOMIC DNA]</scope>
    <source>
        <strain evidence="16">CCUG 37257</strain>
    </source>
</reference>
<comment type="catalytic activity">
    <reaction evidence="12">
        <text>D-ribose + ATP = D-ribose 5-phosphate + ADP + H(+)</text>
        <dbReference type="Rhea" id="RHEA:13697"/>
        <dbReference type="ChEBI" id="CHEBI:15378"/>
        <dbReference type="ChEBI" id="CHEBI:30616"/>
        <dbReference type="ChEBI" id="CHEBI:47013"/>
        <dbReference type="ChEBI" id="CHEBI:78346"/>
        <dbReference type="ChEBI" id="CHEBI:456216"/>
        <dbReference type="EC" id="2.7.1.15"/>
    </reaction>
</comment>
<evidence type="ECO:0000256" key="13">
    <source>
        <dbReference type="PIRNR" id="PIRNR000535"/>
    </source>
</evidence>
<dbReference type="GO" id="GO:0004747">
    <property type="term" value="F:ribokinase activity"/>
    <property type="evidence" value="ECO:0007669"/>
    <property type="project" value="UniProtKB-EC"/>
</dbReference>
<evidence type="ECO:0000256" key="9">
    <source>
        <dbReference type="ARBA" id="ARBA00022842"/>
    </source>
</evidence>
<comment type="similarity">
    <text evidence="12">Belongs to the carbohydrate kinase PfkB family. Ribokinase subfamily.</text>
</comment>
<feature type="active site" description="Proton acceptor" evidence="12">
    <location>
        <position position="252"/>
    </location>
</feature>
<dbReference type="InterPro" id="IPR017583">
    <property type="entry name" value="Tagatose/fructose_Pkinase"/>
</dbReference>
<evidence type="ECO:0000256" key="1">
    <source>
        <dbReference type="ARBA" id="ARBA00005380"/>
    </source>
</evidence>
<feature type="binding site" evidence="12">
    <location>
        <position position="282"/>
    </location>
    <ligand>
        <name>K(+)</name>
        <dbReference type="ChEBI" id="CHEBI:29103"/>
    </ligand>
</feature>
<evidence type="ECO:0000256" key="5">
    <source>
        <dbReference type="ARBA" id="ARBA00022723"/>
    </source>
</evidence>
<feature type="binding site" evidence="12">
    <location>
        <position position="184"/>
    </location>
    <ligand>
        <name>ATP</name>
        <dbReference type="ChEBI" id="CHEBI:30616"/>
    </ligand>
</feature>
<feature type="binding site" evidence="12">
    <location>
        <begin position="251"/>
        <end position="252"/>
    </location>
    <ligand>
        <name>ATP</name>
        <dbReference type="ChEBI" id="CHEBI:30616"/>
    </ligand>
</feature>
<gene>
    <name evidence="12 15" type="primary">rbsK</name>
    <name evidence="15" type="ORF">ACFO3P_00405</name>
</gene>
<comment type="pathway">
    <text evidence="13">Carbohydrate metabolism; D-tagatose 6-phosphate degradation; D-glyceraldehyde 3-phosphate and glycerone phosphate from D-tagatose 6-phosphate: step 1/2.</text>
</comment>
<evidence type="ECO:0000313" key="16">
    <source>
        <dbReference type="Proteomes" id="UP001595988"/>
    </source>
</evidence>
<dbReference type="InterPro" id="IPR011877">
    <property type="entry name" value="Ribokinase"/>
</dbReference>
<dbReference type="InterPro" id="IPR002173">
    <property type="entry name" value="Carboh/pur_kinase_PfkB_CS"/>
</dbReference>
<dbReference type="HAMAP" id="MF_01987">
    <property type="entry name" value="Ribokinase"/>
    <property type="match status" value="1"/>
</dbReference>
<feature type="binding site" evidence="12">
    <location>
        <position position="252"/>
    </location>
    <ligand>
        <name>substrate</name>
    </ligand>
</feature>
<dbReference type="Gene3D" id="3.40.1190.20">
    <property type="match status" value="1"/>
</dbReference>
<feature type="domain" description="Carbohydrate kinase PfkB" evidence="14">
    <location>
        <begin position="1"/>
        <end position="294"/>
    </location>
</feature>
<comment type="caution">
    <text evidence="12">Lacks conserved residue(s) required for the propagation of feature annotation.</text>
</comment>
<evidence type="ECO:0000256" key="3">
    <source>
        <dbReference type="ARBA" id="ARBA00016943"/>
    </source>
</evidence>
<keyword evidence="8 12" id="KW-0067">ATP-binding</keyword>
<feature type="binding site" evidence="12">
    <location>
        <begin position="39"/>
        <end position="43"/>
    </location>
    <ligand>
        <name>substrate</name>
    </ligand>
</feature>
<evidence type="ECO:0000313" key="15">
    <source>
        <dbReference type="EMBL" id="MFC4660693.1"/>
    </source>
</evidence>
<comment type="activity regulation">
    <text evidence="12">Activated by a monovalent cation that binds near, but not in, the active site. The most likely occupant of the site in vivo is potassium. Ion binding induces a conformational change that may alter substrate affinity.</text>
</comment>
<dbReference type="SUPFAM" id="SSF53613">
    <property type="entry name" value="Ribokinase-like"/>
    <property type="match status" value="1"/>
</dbReference>
<keyword evidence="9 12" id="KW-0460">Magnesium</keyword>
<dbReference type="Pfam" id="PF00294">
    <property type="entry name" value="PfkB"/>
    <property type="match status" value="1"/>
</dbReference>
<dbReference type="PANTHER" id="PTHR10584">
    <property type="entry name" value="SUGAR KINASE"/>
    <property type="match status" value="1"/>
</dbReference>
<evidence type="ECO:0000256" key="11">
    <source>
        <dbReference type="ARBA" id="ARBA00023277"/>
    </source>
</evidence>
<feature type="binding site" evidence="12">
    <location>
        <begin position="11"/>
        <end position="13"/>
    </location>
    <ligand>
        <name>substrate</name>
    </ligand>
</feature>
<name>A0ABV9JSI6_9BACI</name>
<keyword evidence="6 12" id="KW-0547">Nucleotide-binding</keyword>
<feature type="binding site" evidence="12">
    <location>
        <begin position="220"/>
        <end position="225"/>
    </location>
    <ligand>
        <name>ATP</name>
        <dbReference type="ChEBI" id="CHEBI:30616"/>
    </ligand>
</feature>
<comment type="function">
    <text evidence="12">Catalyzes the phosphorylation of ribose at O-5 in a reaction requiring ATP and magnesium. The resulting D-ribose-5-phosphate can then be used either for sythesis of nucleotides, histidine, and tryptophan, or as a component of the pentose phosphate pathway.</text>
</comment>
<feature type="binding site" evidence="12">
    <location>
        <position position="246"/>
    </location>
    <ligand>
        <name>K(+)</name>
        <dbReference type="ChEBI" id="CHEBI:29103"/>
    </ligand>
</feature>
<keyword evidence="10 12" id="KW-0630">Potassium</keyword>
<dbReference type="InterPro" id="IPR011611">
    <property type="entry name" value="PfkB_dom"/>
</dbReference>
<comment type="cofactor">
    <cofactor evidence="12">
        <name>Mg(2+)</name>
        <dbReference type="ChEBI" id="CHEBI:18420"/>
    </cofactor>
    <text evidence="12">Requires a divalent cation, most likely magnesium in vivo, as an electrophilic catalyst to aid phosphoryl group transfer. It is the chelate of the metal and the nucleotide that is the actual substrate.</text>
</comment>
<dbReference type="NCBIfam" id="TIGR02152">
    <property type="entry name" value="D_ribokin_bact"/>
    <property type="match status" value="1"/>
</dbReference>
<dbReference type="RefSeq" id="WP_379542016.1">
    <property type="nucleotide sequence ID" value="NZ_JBHSFT010000001.1"/>
</dbReference>
<comment type="subunit">
    <text evidence="12">Homodimer.</text>
</comment>
<dbReference type="EMBL" id="JBHSFT010000001">
    <property type="protein sequence ID" value="MFC4660693.1"/>
    <property type="molecule type" value="Genomic_DNA"/>
</dbReference>
<accession>A0ABV9JSI6</accession>
<comment type="subcellular location">
    <subcellularLocation>
        <location evidence="12">Cytoplasm</location>
    </subcellularLocation>
</comment>
<keyword evidence="12" id="KW-0963">Cytoplasm</keyword>
<comment type="catalytic activity">
    <reaction evidence="13">
        <text>D-tagatofuranose 6-phosphate + ATP = D-tagatofuranose 1,6-bisphosphate + ADP + H(+)</text>
        <dbReference type="Rhea" id="RHEA:12420"/>
        <dbReference type="ChEBI" id="CHEBI:15378"/>
        <dbReference type="ChEBI" id="CHEBI:30616"/>
        <dbReference type="ChEBI" id="CHEBI:58694"/>
        <dbReference type="ChEBI" id="CHEBI:58695"/>
        <dbReference type="ChEBI" id="CHEBI:456216"/>
        <dbReference type="EC" id="2.7.1.144"/>
    </reaction>
</comment>
<feature type="binding site" evidence="12">
    <location>
        <position position="140"/>
    </location>
    <ligand>
        <name>substrate</name>
    </ligand>
</feature>
<dbReference type="PANTHER" id="PTHR10584:SF166">
    <property type="entry name" value="RIBOKINASE"/>
    <property type="match status" value="1"/>
</dbReference>
<dbReference type="PRINTS" id="PR00990">
    <property type="entry name" value="RIBOKINASE"/>
</dbReference>
<evidence type="ECO:0000256" key="12">
    <source>
        <dbReference type="HAMAP-Rule" id="MF_01987"/>
    </source>
</evidence>
<keyword evidence="7 12" id="KW-0418">Kinase</keyword>
<evidence type="ECO:0000256" key="8">
    <source>
        <dbReference type="ARBA" id="ARBA00022840"/>
    </source>
</evidence>
<feature type="binding site" evidence="12">
    <location>
        <position position="285"/>
    </location>
    <ligand>
        <name>K(+)</name>
        <dbReference type="ChEBI" id="CHEBI:29103"/>
    </ligand>
</feature>
<dbReference type="PIRSF" id="PIRSF000535">
    <property type="entry name" value="1PFK/6PFK/LacC"/>
    <property type="match status" value="1"/>
</dbReference>
<evidence type="ECO:0000256" key="10">
    <source>
        <dbReference type="ARBA" id="ARBA00022958"/>
    </source>
</evidence>
<feature type="binding site" evidence="12">
    <location>
        <position position="248"/>
    </location>
    <ligand>
        <name>K(+)</name>
        <dbReference type="ChEBI" id="CHEBI:29103"/>
    </ligand>
</feature>
<keyword evidence="5 12" id="KW-0479">Metal-binding</keyword>
<proteinExistence type="inferred from homology"/>
<sequence>MAKISVVGSINMDVVTYVDNFPQRGQTVFGEKIVEFSGGKGANQAIAVAKQEKEVTLIGCIGEDKHGESMMDVLQTNQVDTTFLKKLPNTDSGKTSIIVEQSAENTIIYVPGANNDLQPAYVRESIQKQSDCEILLIQLETPYDVALAAMQTAREQGIKVVLDPCPAIHVTDELLKYVDLILPNEQEIIDITGEAVKDEKTAQRAVASLKEKGVRSGILKLGGKGLFVFIDDELTFVEAIQVNAVDTVGAGDCFAGAIVSALTDRLSLMEAAKYANAVAALKVTKKGAQIGIPTLEEITAFCEKRELDVHV</sequence>
<dbReference type="InterPro" id="IPR029056">
    <property type="entry name" value="Ribokinase-like"/>
</dbReference>
<comment type="pathway">
    <text evidence="12">Carbohydrate metabolism; D-ribose degradation; D-ribose 5-phosphate from beta-D-ribopyranose: step 2/2.</text>
</comment>
<dbReference type="CDD" id="cd01174">
    <property type="entry name" value="ribokinase"/>
    <property type="match status" value="1"/>
</dbReference>
<evidence type="ECO:0000256" key="4">
    <source>
        <dbReference type="ARBA" id="ARBA00022679"/>
    </source>
</evidence>
<keyword evidence="16" id="KW-1185">Reference proteome</keyword>
<dbReference type="EC" id="2.7.1.15" evidence="2 12"/>
<organism evidence="15 16">
    <name type="scientific">Oceanobacillus aidingensis</name>
    <dbReference type="NCBI Taxonomy" id="645964"/>
    <lineage>
        <taxon>Bacteria</taxon>
        <taxon>Bacillati</taxon>
        <taxon>Bacillota</taxon>
        <taxon>Bacilli</taxon>
        <taxon>Bacillales</taxon>
        <taxon>Bacillaceae</taxon>
        <taxon>Oceanobacillus</taxon>
    </lineage>
</organism>
<keyword evidence="4 12" id="KW-0808">Transferase</keyword>
<comment type="similarity">
    <text evidence="13">Belongs to the carbohydrate kinase PfkB family. LacC subfamily.</text>
</comment>
<evidence type="ECO:0000259" key="14">
    <source>
        <dbReference type="Pfam" id="PF00294"/>
    </source>
</evidence>
<dbReference type="InterPro" id="IPR002139">
    <property type="entry name" value="Ribo/fructo_kinase"/>
</dbReference>
<keyword evidence="11 12" id="KW-0119">Carbohydrate metabolism</keyword>
<dbReference type="PROSITE" id="PS00584">
    <property type="entry name" value="PFKB_KINASES_2"/>
    <property type="match status" value="1"/>
</dbReference>
<feature type="binding site" evidence="12">
    <location>
        <position position="287"/>
    </location>
    <ligand>
        <name>K(+)</name>
        <dbReference type="ChEBI" id="CHEBI:29103"/>
    </ligand>
</feature>
<keyword evidence="13" id="KW-0423">Lactose metabolism</keyword>
<feature type="binding site" evidence="12">
    <location>
        <position position="276"/>
    </location>
    <ligand>
        <name>ATP</name>
        <dbReference type="ChEBI" id="CHEBI:30616"/>
    </ligand>
</feature>
<dbReference type="Proteomes" id="UP001595988">
    <property type="component" value="Unassembled WGS sequence"/>
</dbReference>
<comment type="similarity">
    <text evidence="1">Belongs to the carbohydrate kinase pfkB family.</text>
</comment>
<evidence type="ECO:0000256" key="7">
    <source>
        <dbReference type="ARBA" id="ARBA00022777"/>
    </source>
</evidence>
<protein>
    <recommendedName>
        <fullName evidence="3 12">Ribokinase</fullName>
        <shortName evidence="12">RK</shortName>
        <ecNumber evidence="2 12">2.7.1.15</ecNumber>
    </recommendedName>
</protein>
<evidence type="ECO:0000256" key="6">
    <source>
        <dbReference type="ARBA" id="ARBA00022741"/>
    </source>
</evidence>
<comment type="caution">
    <text evidence="15">The sequence shown here is derived from an EMBL/GenBank/DDBJ whole genome shotgun (WGS) entry which is preliminary data.</text>
</comment>